<gene>
    <name evidence="16" type="ORF">LIPSTDRAFT_75654</name>
</gene>
<dbReference type="Gene3D" id="1.20.120.350">
    <property type="entry name" value="Voltage-gated potassium channels. Chain C"/>
    <property type="match status" value="1"/>
</dbReference>
<keyword evidence="7 14" id="KW-1133">Transmembrane helix</keyword>
<dbReference type="GO" id="GO:0005886">
    <property type="term" value="C:plasma membrane"/>
    <property type="evidence" value="ECO:0007669"/>
    <property type="project" value="UniProtKB-SubCell"/>
</dbReference>
<evidence type="ECO:0000256" key="8">
    <source>
        <dbReference type="ARBA" id="ARBA00023054"/>
    </source>
</evidence>
<dbReference type="InterPro" id="IPR005821">
    <property type="entry name" value="Ion_trans_dom"/>
</dbReference>
<dbReference type="InterPro" id="IPR031846">
    <property type="entry name" value="Hvcn1"/>
</dbReference>
<keyword evidence="9" id="KW-0406">Ion transport</keyword>
<evidence type="ECO:0000256" key="7">
    <source>
        <dbReference type="ARBA" id="ARBA00022989"/>
    </source>
</evidence>
<evidence type="ECO:0000256" key="9">
    <source>
        <dbReference type="ARBA" id="ARBA00023065"/>
    </source>
</evidence>
<evidence type="ECO:0000313" key="17">
    <source>
        <dbReference type="Proteomes" id="UP000094385"/>
    </source>
</evidence>
<keyword evidence="8 13" id="KW-0175">Coiled coil</keyword>
<dbReference type="GO" id="GO:0030171">
    <property type="term" value="F:voltage-gated proton channel activity"/>
    <property type="evidence" value="ECO:0007669"/>
    <property type="project" value="InterPro"/>
</dbReference>
<feature type="domain" description="Ion transport" evidence="15">
    <location>
        <begin position="42"/>
        <end position="157"/>
    </location>
</feature>
<evidence type="ECO:0000256" key="13">
    <source>
        <dbReference type="SAM" id="Coils"/>
    </source>
</evidence>
<evidence type="ECO:0000256" key="2">
    <source>
        <dbReference type="ARBA" id="ARBA00015897"/>
    </source>
</evidence>
<dbReference type="EMBL" id="KV454303">
    <property type="protein sequence ID" value="ODQ69443.1"/>
    <property type="molecule type" value="Genomic_DNA"/>
</dbReference>
<accession>A0A1E3PVJ2</accession>
<dbReference type="PANTHER" id="PTHR46480:SF1">
    <property type="entry name" value="VOLTAGE-GATED HYDROGEN CHANNEL 1"/>
    <property type="match status" value="1"/>
</dbReference>
<keyword evidence="5 14" id="KW-0812">Transmembrane</keyword>
<keyword evidence="6" id="KW-0851">Voltage-gated channel</keyword>
<evidence type="ECO:0000256" key="4">
    <source>
        <dbReference type="ARBA" id="ARBA00022475"/>
    </source>
</evidence>
<feature type="transmembrane region" description="Helical" evidence="14">
    <location>
        <begin position="82"/>
        <end position="110"/>
    </location>
</feature>
<keyword evidence="4" id="KW-1003">Cell membrane</keyword>
<reference evidence="16 17" key="1">
    <citation type="journal article" date="2016" name="Proc. Natl. Acad. Sci. U.S.A.">
        <title>Comparative genomics of biotechnologically important yeasts.</title>
        <authorList>
            <person name="Riley R."/>
            <person name="Haridas S."/>
            <person name="Wolfe K.H."/>
            <person name="Lopes M.R."/>
            <person name="Hittinger C.T."/>
            <person name="Goeker M."/>
            <person name="Salamov A.A."/>
            <person name="Wisecaver J.H."/>
            <person name="Long T.M."/>
            <person name="Calvey C.H."/>
            <person name="Aerts A.L."/>
            <person name="Barry K.W."/>
            <person name="Choi C."/>
            <person name="Clum A."/>
            <person name="Coughlan A.Y."/>
            <person name="Deshpande S."/>
            <person name="Douglass A.P."/>
            <person name="Hanson S.J."/>
            <person name="Klenk H.-P."/>
            <person name="LaButti K.M."/>
            <person name="Lapidus A."/>
            <person name="Lindquist E.A."/>
            <person name="Lipzen A.M."/>
            <person name="Meier-Kolthoff J.P."/>
            <person name="Ohm R.A."/>
            <person name="Otillar R.P."/>
            <person name="Pangilinan J.L."/>
            <person name="Peng Y."/>
            <person name="Rokas A."/>
            <person name="Rosa C.A."/>
            <person name="Scheuner C."/>
            <person name="Sibirny A.A."/>
            <person name="Slot J.C."/>
            <person name="Stielow J.B."/>
            <person name="Sun H."/>
            <person name="Kurtzman C.P."/>
            <person name="Blackwell M."/>
            <person name="Grigoriev I.V."/>
            <person name="Jeffries T.W."/>
        </authorList>
    </citation>
    <scope>NUCLEOTIDE SEQUENCE [LARGE SCALE GENOMIC DNA]</scope>
    <source>
        <strain evidence="16 17">NRRL Y-11557</strain>
    </source>
</reference>
<keyword evidence="17" id="KW-1185">Reference proteome</keyword>
<dbReference type="GO" id="GO:0034702">
    <property type="term" value="C:monoatomic ion channel complex"/>
    <property type="evidence" value="ECO:0007669"/>
    <property type="project" value="UniProtKB-KW"/>
</dbReference>
<organism evidence="16 17">
    <name type="scientific">Lipomyces starkeyi NRRL Y-11557</name>
    <dbReference type="NCBI Taxonomy" id="675824"/>
    <lineage>
        <taxon>Eukaryota</taxon>
        <taxon>Fungi</taxon>
        <taxon>Dikarya</taxon>
        <taxon>Ascomycota</taxon>
        <taxon>Saccharomycotina</taxon>
        <taxon>Lipomycetes</taxon>
        <taxon>Lipomycetales</taxon>
        <taxon>Lipomycetaceae</taxon>
        <taxon>Lipomyces</taxon>
    </lineage>
</organism>
<evidence type="ECO:0000256" key="3">
    <source>
        <dbReference type="ARBA" id="ARBA00022448"/>
    </source>
</evidence>
<protein>
    <recommendedName>
        <fullName evidence="2">Voltage-gated hydrogen channel 1</fullName>
    </recommendedName>
    <alternativeName>
        <fullName evidence="12">Hydrogen voltage-gated channel 1</fullName>
    </alternativeName>
</protein>
<dbReference type="PANTHER" id="PTHR46480">
    <property type="entry name" value="F20B24.22"/>
    <property type="match status" value="1"/>
</dbReference>
<evidence type="ECO:0000259" key="15">
    <source>
        <dbReference type="Pfam" id="PF00520"/>
    </source>
</evidence>
<dbReference type="InterPro" id="IPR027359">
    <property type="entry name" value="Volt_channel_dom_sf"/>
</dbReference>
<evidence type="ECO:0000256" key="10">
    <source>
        <dbReference type="ARBA" id="ARBA00023136"/>
    </source>
</evidence>
<keyword evidence="3" id="KW-0813">Transport</keyword>
<evidence type="ECO:0000256" key="12">
    <source>
        <dbReference type="ARBA" id="ARBA00031989"/>
    </source>
</evidence>
<evidence type="ECO:0000313" key="16">
    <source>
        <dbReference type="EMBL" id="ODQ69443.1"/>
    </source>
</evidence>
<keyword evidence="11" id="KW-0407">Ion channel</keyword>
<feature type="transmembrane region" description="Helical" evidence="14">
    <location>
        <begin position="43"/>
        <end position="62"/>
    </location>
</feature>
<dbReference type="OrthoDB" id="427456at2759"/>
<dbReference type="AlphaFoldDB" id="A0A1E3PVJ2"/>
<comment type="subcellular location">
    <subcellularLocation>
        <location evidence="1">Cell membrane</location>
        <topology evidence="1">Multi-pass membrane protein</topology>
    </subcellularLocation>
</comment>
<keyword evidence="10 14" id="KW-0472">Membrane</keyword>
<feature type="coiled-coil region" evidence="13">
    <location>
        <begin position="155"/>
        <end position="189"/>
    </location>
</feature>
<evidence type="ECO:0000256" key="5">
    <source>
        <dbReference type="ARBA" id="ARBA00022692"/>
    </source>
</evidence>
<name>A0A1E3PVJ2_LIPST</name>
<sequence length="212" mass="24078">MVNSLSPLLEKRADSRSGNCVVRFGRWLNKSVRHFHESRMSHIFVIGLVIAEALLTLTELYLELYSCEHEETLENLRDALPVIGGMSLAIATLFFIELLSALYVFGFAYFTGKGRWLRILDAVVILGSFIVEIMAHGPLAEAVELIVVLRFWRIGKVAEESYSETKEKIEHLEEENHELRIRLNDLDKVSIDSRDDALNEKADSDSQITQVA</sequence>
<dbReference type="Proteomes" id="UP000094385">
    <property type="component" value="Unassembled WGS sequence"/>
</dbReference>
<evidence type="ECO:0000256" key="14">
    <source>
        <dbReference type="SAM" id="Phobius"/>
    </source>
</evidence>
<evidence type="ECO:0000256" key="11">
    <source>
        <dbReference type="ARBA" id="ARBA00023303"/>
    </source>
</evidence>
<evidence type="ECO:0000256" key="6">
    <source>
        <dbReference type="ARBA" id="ARBA00022882"/>
    </source>
</evidence>
<proteinExistence type="predicted"/>
<evidence type="ECO:0000256" key="1">
    <source>
        <dbReference type="ARBA" id="ARBA00004651"/>
    </source>
</evidence>
<dbReference type="STRING" id="675824.A0A1E3PVJ2"/>
<dbReference type="Pfam" id="PF00520">
    <property type="entry name" value="Ion_trans"/>
    <property type="match status" value="1"/>
</dbReference>